<comment type="caution">
    <text evidence="2">The sequence shown here is derived from an EMBL/GenBank/DDBJ whole genome shotgun (WGS) entry which is preliminary data.</text>
</comment>
<name>A0A917P626_9ACTN</name>
<dbReference type="AlphaFoldDB" id="A0A917P626"/>
<reference evidence="2" key="2">
    <citation type="submission" date="2020-09" db="EMBL/GenBank/DDBJ databases">
        <authorList>
            <person name="Sun Q."/>
            <person name="Ohkuma M."/>
        </authorList>
    </citation>
    <scope>NUCLEOTIDE SEQUENCE</scope>
    <source>
        <strain evidence="2">JCM 3086</strain>
    </source>
</reference>
<keyword evidence="3" id="KW-1185">Reference proteome</keyword>
<dbReference type="Proteomes" id="UP000657574">
    <property type="component" value="Unassembled WGS sequence"/>
</dbReference>
<reference evidence="2" key="1">
    <citation type="journal article" date="2014" name="Int. J. Syst. Evol. Microbiol.">
        <title>Complete genome sequence of Corynebacterium casei LMG S-19264T (=DSM 44701T), isolated from a smear-ripened cheese.</title>
        <authorList>
            <consortium name="US DOE Joint Genome Institute (JGI-PGF)"/>
            <person name="Walter F."/>
            <person name="Albersmeier A."/>
            <person name="Kalinowski J."/>
            <person name="Ruckert C."/>
        </authorList>
    </citation>
    <scope>NUCLEOTIDE SEQUENCE</scope>
    <source>
        <strain evidence="2">JCM 3086</strain>
    </source>
</reference>
<proteinExistence type="predicted"/>
<evidence type="ECO:0000256" key="1">
    <source>
        <dbReference type="SAM" id="MobiDB-lite"/>
    </source>
</evidence>
<sequence>MEVFRQPRRLRVGAEETGDVLRVLPALFHLLWIGALRADLGRSLLGSGTVVHTADGTVGMLEQAGRTAGGLLRRQGSGSGTRSEGSQMRRLSRPASIGVGERVRFAGQTRAVLAVWRGALPRPSEGGSALMPSRRSGQDHHFKAQREWRSRFTRGIQLRFRADTVSAACEVLMVVAYFYEKWK</sequence>
<organism evidence="2 3">
    <name type="scientific">Streptomyces brasiliensis</name>
    <dbReference type="NCBI Taxonomy" id="1954"/>
    <lineage>
        <taxon>Bacteria</taxon>
        <taxon>Bacillati</taxon>
        <taxon>Actinomycetota</taxon>
        <taxon>Actinomycetes</taxon>
        <taxon>Kitasatosporales</taxon>
        <taxon>Streptomycetaceae</taxon>
        <taxon>Streptomyces</taxon>
    </lineage>
</organism>
<dbReference type="EMBL" id="BMQA01000075">
    <property type="protein sequence ID" value="GGJ63310.1"/>
    <property type="molecule type" value="Genomic_DNA"/>
</dbReference>
<gene>
    <name evidence="2" type="ORF">GCM10010121_087470</name>
</gene>
<evidence type="ECO:0000313" key="2">
    <source>
        <dbReference type="EMBL" id="GGJ63310.1"/>
    </source>
</evidence>
<feature type="region of interest" description="Disordered" evidence="1">
    <location>
        <begin position="124"/>
        <end position="143"/>
    </location>
</feature>
<protein>
    <submittedName>
        <fullName evidence="2">Uncharacterized protein</fullName>
    </submittedName>
</protein>
<evidence type="ECO:0000313" key="3">
    <source>
        <dbReference type="Proteomes" id="UP000657574"/>
    </source>
</evidence>
<accession>A0A917P626</accession>